<dbReference type="EMBL" id="JABWUV010000029">
    <property type="protein sequence ID" value="KAF6274207.1"/>
    <property type="molecule type" value="Genomic_DNA"/>
</dbReference>
<name>A0A7J7RDV9_MYOMY</name>
<proteinExistence type="predicted"/>
<dbReference type="AlphaFoldDB" id="A0A7J7RDV9"/>
<sequence length="135" mass="14792">MWVPACTHPETALEQSPTHWTLGHRCLPGGATGSLGLRMPGAAGGCTVGLREAACKAAVTSIVCEEISFVIFGKYFITACSVHVCEWESDQHVSCSRPSGEQEYDRDPVTVAPRYGRTRVQPEQMPNKQYEKCTF</sequence>
<protein>
    <submittedName>
        <fullName evidence="1">Uncharacterized protein</fullName>
    </submittedName>
</protein>
<comment type="caution">
    <text evidence="1">The sequence shown here is derived from an EMBL/GenBank/DDBJ whole genome shotgun (WGS) entry which is preliminary data.</text>
</comment>
<reference evidence="1 2" key="1">
    <citation type="journal article" date="2020" name="Nature">
        <title>Six reference-quality genomes reveal evolution of bat adaptations.</title>
        <authorList>
            <person name="Jebb D."/>
            <person name="Huang Z."/>
            <person name="Pippel M."/>
            <person name="Hughes G.M."/>
            <person name="Lavrichenko K."/>
            <person name="Devanna P."/>
            <person name="Winkler S."/>
            <person name="Jermiin L.S."/>
            <person name="Skirmuntt E.C."/>
            <person name="Katzourakis A."/>
            <person name="Burkitt-Gray L."/>
            <person name="Ray D.A."/>
            <person name="Sullivan K.A.M."/>
            <person name="Roscito J.G."/>
            <person name="Kirilenko B.M."/>
            <person name="Davalos L.M."/>
            <person name="Corthals A.P."/>
            <person name="Power M.L."/>
            <person name="Jones G."/>
            <person name="Ransome R.D."/>
            <person name="Dechmann D.K.N."/>
            <person name="Locatelli A.G."/>
            <person name="Puechmaille S.J."/>
            <person name="Fedrigo O."/>
            <person name="Jarvis E.D."/>
            <person name="Hiller M."/>
            <person name="Vernes S.C."/>
            <person name="Myers E.W."/>
            <person name="Teeling E.C."/>
        </authorList>
    </citation>
    <scope>NUCLEOTIDE SEQUENCE [LARGE SCALE GENOMIC DNA]</scope>
    <source>
        <strain evidence="1">MMyoMyo1</strain>
        <tissue evidence="1">Flight muscle</tissue>
    </source>
</reference>
<organism evidence="1 2">
    <name type="scientific">Myotis myotis</name>
    <name type="common">Greater mouse-eared bat</name>
    <name type="synonym">Vespertilio myotis</name>
    <dbReference type="NCBI Taxonomy" id="51298"/>
    <lineage>
        <taxon>Eukaryota</taxon>
        <taxon>Metazoa</taxon>
        <taxon>Chordata</taxon>
        <taxon>Craniata</taxon>
        <taxon>Vertebrata</taxon>
        <taxon>Euteleostomi</taxon>
        <taxon>Mammalia</taxon>
        <taxon>Eutheria</taxon>
        <taxon>Laurasiatheria</taxon>
        <taxon>Chiroptera</taxon>
        <taxon>Yangochiroptera</taxon>
        <taxon>Vespertilionidae</taxon>
        <taxon>Myotis</taxon>
    </lineage>
</organism>
<evidence type="ECO:0000313" key="1">
    <source>
        <dbReference type="EMBL" id="KAF6274207.1"/>
    </source>
</evidence>
<keyword evidence="2" id="KW-1185">Reference proteome</keyword>
<accession>A0A7J7RDV9</accession>
<dbReference type="Proteomes" id="UP000527355">
    <property type="component" value="Unassembled WGS sequence"/>
</dbReference>
<evidence type="ECO:0000313" key="2">
    <source>
        <dbReference type="Proteomes" id="UP000527355"/>
    </source>
</evidence>
<gene>
    <name evidence="1" type="ORF">mMyoMyo1_010378</name>
</gene>